<name>A0ABT9NPQ4_9ACTN</name>
<organism evidence="2 3">
    <name type="scientific">Nocardioides massiliensis</name>
    <dbReference type="NCBI Taxonomy" id="1325935"/>
    <lineage>
        <taxon>Bacteria</taxon>
        <taxon>Bacillati</taxon>
        <taxon>Actinomycetota</taxon>
        <taxon>Actinomycetes</taxon>
        <taxon>Propionibacteriales</taxon>
        <taxon>Nocardioidaceae</taxon>
        <taxon>Nocardioides</taxon>
    </lineage>
</organism>
<evidence type="ECO:0000313" key="2">
    <source>
        <dbReference type="EMBL" id="MDP9822400.1"/>
    </source>
</evidence>
<dbReference type="Pfam" id="PF02645">
    <property type="entry name" value="DegV"/>
    <property type="match status" value="1"/>
</dbReference>
<dbReference type="Gene3D" id="3.30.1180.10">
    <property type="match status" value="1"/>
</dbReference>
<dbReference type="PANTHER" id="PTHR33434">
    <property type="entry name" value="DEGV DOMAIN-CONTAINING PROTEIN DR_1986-RELATED"/>
    <property type="match status" value="1"/>
</dbReference>
<dbReference type="InterPro" id="IPR003797">
    <property type="entry name" value="DegV"/>
</dbReference>
<evidence type="ECO:0000313" key="3">
    <source>
        <dbReference type="Proteomes" id="UP001240447"/>
    </source>
</evidence>
<dbReference type="Gene3D" id="3.40.50.10170">
    <property type="match status" value="1"/>
</dbReference>
<keyword evidence="3" id="KW-1185">Reference proteome</keyword>
<dbReference type="PANTHER" id="PTHR33434:SF2">
    <property type="entry name" value="FATTY ACID-BINDING PROTEIN TM_1468"/>
    <property type="match status" value="1"/>
</dbReference>
<comment type="caution">
    <text evidence="2">The sequence shown here is derived from an EMBL/GenBank/DDBJ whole genome shotgun (WGS) entry which is preliminary data.</text>
</comment>
<reference evidence="2 3" key="1">
    <citation type="submission" date="2023-07" db="EMBL/GenBank/DDBJ databases">
        <title>Sequencing the genomes of 1000 actinobacteria strains.</title>
        <authorList>
            <person name="Klenk H.-P."/>
        </authorList>
    </citation>
    <scope>NUCLEOTIDE SEQUENCE [LARGE SCALE GENOMIC DNA]</scope>
    <source>
        <strain evidence="2 3">GD13</strain>
    </source>
</reference>
<dbReference type="SUPFAM" id="SSF82549">
    <property type="entry name" value="DAK1/DegV-like"/>
    <property type="match status" value="1"/>
</dbReference>
<keyword evidence="1" id="KW-0446">Lipid-binding</keyword>
<protein>
    <submittedName>
        <fullName evidence="2">DegV family protein with EDD domain</fullName>
    </submittedName>
</protein>
<gene>
    <name evidence="2" type="ORF">J2S59_002209</name>
</gene>
<accession>A0ABT9NPQ4</accession>
<sequence>MPRRIALVTDSSASLLPEVVTAREIAVVPLQVIVAGTAYDEGADLGPEELAAALREWKPVSTSRPAPERLLAVYRDLAEQGAEEIVSIHLSAQVSGTFESAQLAAKESPVPVTCVDSCQVGIGTGFLVLGAADLLDAGADVATVVDAVGRRASTVTSLFYVDTLEHLRRGGRVGAAAAFLGSALAVKPILRIDEGRIGPFEKVRTSGRALSRLEELAVAAAHEGGGAVDVGVCHLASPERAEALAEKLAAQLESELEGRDVVIGEVGAALGAHVGPGMVAVVVAPHA</sequence>
<dbReference type="EMBL" id="JAUSQM010000001">
    <property type="protein sequence ID" value="MDP9822400.1"/>
    <property type="molecule type" value="Genomic_DNA"/>
</dbReference>
<proteinExistence type="predicted"/>
<dbReference type="InterPro" id="IPR050270">
    <property type="entry name" value="DegV_domain_contain"/>
</dbReference>
<evidence type="ECO:0000256" key="1">
    <source>
        <dbReference type="ARBA" id="ARBA00023121"/>
    </source>
</evidence>
<dbReference type="NCBIfam" id="TIGR00762">
    <property type="entry name" value="DegV"/>
    <property type="match status" value="1"/>
</dbReference>
<dbReference type="InterPro" id="IPR043168">
    <property type="entry name" value="DegV_C"/>
</dbReference>
<dbReference type="PROSITE" id="PS51482">
    <property type="entry name" value="DEGV"/>
    <property type="match status" value="1"/>
</dbReference>
<dbReference type="RefSeq" id="WP_068118101.1">
    <property type="nucleotide sequence ID" value="NZ_CCXJ01000119.1"/>
</dbReference>
<dbReference type="Proteomes" id="UP001240447">
    <property type="component" value="Unassembled WGS sequence"/>
</dbReference>